<dbReference type="EMBL" id="JABMCB010000134">
    <property type="protein sequence ID" value="NUU74245.1"/>
    <property type="molecule type" value="Genomic_DNA"/>
</dbReference>
<comment type="caution">
    <text evidence="1">The sequence shown here is derived from an EMBL/GenBank/DDBJ whole genome shotgun (WGS) entry which is preliminary data.</text>
</comment>
<proteinExistence type="predicted"/>
<dbReference type="Proteomes" id="UP000526125">
    <property type="component" value="Unassembled WGS sequence"/>
</dbReference>
<dbReference type="AlphaFoldDB" id="A0A7Y6EUC4"/>
<protein>
    <submittedName>
        <fullName evidence="1">Uncharacterized protein</fullName>
    </submittedName>
</protein>
<organism evidence="1 2">
    <name type="scientific">Paenibacillus xylanilyticus</name>
    <dbReference type="NCBI Taxonomy" id="248903"/>
    <lineage>
        <taxon>Bacteria</taxon>
        <taxon>Bacillati</taxon>
        <taxon>Bacillota</taxon>
        <taxon>Bacilli</taxon>
        <taxon>Bacillales</taxon>
        <taxon>Paenibacillaceae</taxon>
        <taxon>Paenibacillus</taxon>
    </lineage>
</organism>
<gene>
    <name evidence="1" type="ORF">HP552_03025</name>
</gene>
<accession>A0A7Y6EUC4</accession>
<reference evidence="1 2" key="1">
    <citation type="submission" date="2020-05" db="EMBL/GenBank/DDBJ databases">
        <title>Genome Sequencing of Type Strains.</title>
        <authorList>
            <person name="Lemaire J.F."/>
            <person name="Inderbitzin P."/>
            <person name="Gregorio O.A."/>
            <person name="Collins S.B."/>
            <person name="Wespe N."/>
            <person name="Knight-Connoni V."/>
        </authorList>
    </citation>
    <scope>NUCLEOTIDE SEQUENCE [LARGE SCALE GENOMIC DNA]</scope>
    <source>
        <strain evidence="1 2">LMG 21957</strain>
    </source>
</reference>
<evidence type="ECO:0000313" key="1">
    <source>
        <dbReference type="EMBL" id="NUU74245.1"/>
    </source>
</evidence>
<name>A0A7Y6EUC4_9BACL</name>
<sequence length="105" mass="12155">MNEYQEDFDTAVETLQLITQVITYTFPQDWKFAERFPDKFREFRRAAGRLTHSKDKRIKACGRALKELDRCLSDIDRGFTPARAQRAADAGNRVVETMEVAMHGV</sequence>
<keyword evidence="2" id="KW-1185">Reference proteome</keyword>
<evidence type="ECO:0000313" key="2">
    <source>
        <dbReference type="Proteomes" id="UP000526125"/>
    </source>
</evidence>
<dbReference type="RefSeq" id="WP_175394179.1">
    <property type="nucleotide sequence ID" value="NZ_JABMCB010000134.1"/>
</dbReference>